<feature type="region of interest" description="Disordered" evidence="1">
    <location>
        <begin position="66"/>
        <end position="85"/>
    </location>
</feature>
<sequence length="128" mass="14695">MVSKPVGNFALPSQELNAKTGGLPYFEGKEDSWAWLCAHFQAPAFINKAKVNKGNRKKKTLLHHSGSRPFSYRMDARRRGGPNSQRSTSLATYMFDLGMSWPSPFIRRWWRGASWFFRSPCNNPKQNI</sequence>
<evidence type="ECO:0000313" key="3">
    <source>
        <dbReference type="Proteomes" id="UP001054821"/>
    </source>
</evidence>
<name>A0AAD4Z5H1_PRUDU</name>
<accession>A0AAD4Z5H1</accession>
<comment type="caution">
    <text evidence="2">The sequence shown here is derived from an EMBL/GenBank/DDBJ whole genome shotgun (WGS) entry which is preliminary data.</text>
</comment>
<protein>
    <submittedName>
        <fullName evidence="2">Uncharacterized protein</fullName>
    </submittedName>
</protein>
<evidence type="ECO:0000256" key="1">
    <source>
        <dbReference type="SAM" id="MobiDB-lite"/>
    </source>
</evidence>
<evidence type="ECO:0000313" key="2">
    <source>
        <dbReference type="EMBL" id="KAI5333565.1"/>
    </source>
</evidence>
<organism evidence="2 3">
    <name type="scientific">Prunus dulcis</name>
    <name type="common">Almond</name>
    <name type="synonym">Amygdalus dulcis</name>
    <dbReference type="NCBI Taxonomy" id="3755"/>
    <lineage>
        <taxon>Eukaryota</taxon>
        <taxon>Viridiplantae</taxon>
        <taxon>Streptophyta</taxon>
        <taxon>Embryophyta</taxon>
        <taxon>Tracheophyta</taxon>
        <taxon>Spermatophyta</taxon>
        <taxon>Magnoliopsida</taxon>
        <taxon>eudicotyledons</taxon>
        <taxon>Gunneridae</taxon>
        <taxon>Pentapetalae</taxon>
        <taxon>rosids</taxon>
        <taxon>fabids</taxon>
        <taxon>Rosales</taxon>
        <taxon>Rosaceae</taxon>
        <taxon>Amygdaloideae</taxon>
        <taxon>Amygdaleae</taxon>
        <taxon>Prunus</taxon>
    </lineage>
</organism>
<proteinExistence type="predicted"/>
<dbReference type="EMBL" id="JAJFAZ020000004">
    <property type="protein sequence ID" value="KAI5333565.1"/>
    <property type="molecule type" value="Genomic_DNA"/>
</dbReference>
<dbReference type="AlphaFoldDB" id="A0AAD4Z5H1"/>
<reference evidence="2 3" key="1">
    <citation type="journal article" date="2022" name="G3 (Bethesda)">
        <title>Whole-genome sequence and methylome profiling of the almond [Prunus dulcis (Mill.) D.A. Webb] cultivar 'Nonpareil'.</title>
        <authorList>
            <person name="D'Amico-Willman K.M."/>
            <person name="Ouma W.Z."/>
            <person name="Meulia T."/>
            <person name="Sideli G.M."/>
            <person name="Gradziel T.M."/>
            <person name="Fresnedo-Ramirez J."/>
        </authorList>
    </citation>
    <scope>NUCLEOTIDE SEQUENCE [LARGE SCALE GENOMIC DNA]</scope>
    <source>
        <strain evidence="2">Clone GOH B32 T37-40</strain>
    </source>
</reference>
<dbReference type="Proteomes" id="UP001054821">
    <property type="component" value="Chromosome 4"/>
</dbReference>
<keyword evidence="3" id="KW-1185">Reference proteome</keyword>
<gene>
    <name evidence="2" type="ORF">L3X38_023697</name>
</gene>